<feature type="compositionally biased region" description="Low complexity" evidence="3">
    <location>
        <begin position="477"/>
        <end position="492"/>
    </location>
</feature>
<dbReference type="GO" id="GO:0005085">
    <property type="term" value="F:guanyl-nucleotide exchange factor activity"/>
    <property type="evidence" value="ECO:0007669"/>
    <property type="project" value="InterPro"/>
</dbReference>
<dbReference type="SMART" id="SM00800">
    <property type="entry name" value="uDENN"/>
    <property type="match status" value="1"/>
</dbReference>
<dbReference type="Pfam" id="PF02141">
    <property type="entry name" value="DENN"/>
    <property type="match status" value="1"/>
</dbReference>
<dbReference type="PANTHER" id="PTHR13196:SF14">
    <property type="entry name" value="UDENN DOMAIN-CONTAINING PROTEIN"/>
    <property type="match status" value="1"/>
</dbReference>
<dbReference type="GO" id="GO:0030136">
    <property type="term" value="C:clathrin-coated vesicle"/>
    <property type="evidence" value="ECO:0007669"/>
    <property type="project" value="UniProtKB-SubCell"/>
</dbReference>
<evidence type="ECO:0000259" key="4">
    <source>
        <dbReference type="PROSITE" id="PS50211"/>
    </source>
</evidence>
<dbReference type="Pfam" id="PF03455">
    <property type="entry name" value="dDENN"/>
    <property type="match status" value="1"/>
</dbReference>
<dbReference type="EMBL" id="JADBJN010000002">
    <property type="protein sequence ID" value="KAG5675257.1"/>
    <property type="molecule type" value="Genomic_DNA"/>
</dbReference>
<dbReference type="Gene3D" id="6.10.140.1000">
    <property type="match status" value="1"/>
</dbReference>
<dbReference type="Gene3D" id="3.40.50.11500">
    <property type="match status" value="1"/>
</dbReference>
<dbReference type="GO" id="GO:0005829">
    <property type="term" value="C:cytosol"/>
    <property type="evidence" value="ECO:0007669"/>
    <property type="project" value="TreeGrafter"/>
</dbReference>
<protein>
    <recommendedName>
        <fullName evidence="4">UDENN domain-containing protein</fullName>
    </recommendedName>
</protein>
<evidence type="ECO:0000256" key="2">
    <source>
        <dbReference type="ARBA" id="ARBA00023329"/>
    </source>
</evidence>
<dbReference type="FunFam" id="3.40.50.11500:FF:000004">
    <property type="entry name" value="DENN domain-containing protein 2C isoform X1"/>
    <property type="match status" value="1"/>
</dbReference>
<sequence length="580" mass="66802">MNRICSNANSLIELYCELELNKQDTQPKVTKIYPEDYKDDEILKIIGHFCFPCILPYRDEYFRSNPSQSFSFVLTNEMMKFGFCRYERSVESSVAKAIVILSFHPWHDVFLKFLNVLIDLRKKVHEKQFDSYLHMTLNKIIPREQTPINLTFSSNGIILQEFTFRRPPNRQLPSIPENHNLNLFYNYIEPKTMIEIFAALLAERRIIFVSQNLDKLSSCLQASCSLIQPMYWQHIYIPILPAKLKDYLLAPIPFCVGCHQSVFNSVRQEEIGEVVVVNCDTNIVINPYKDVTETLPQEIVNYLKKNLSNSPADLRGDRIPRIFLSSLVTLIGTYRDAISYQEHKMKFSNEVFIQSQSPQYKPFVEKVVHLQIFQQFIEERLNLIETNSELTDEFEIEVELQAAKMGRKSNQYKEFIRNIKGKANPVMKNAVKTVKATCKELKLKIKDKSDKTEFHLPNSNNSKDNICQNVFTQPAYTPSSSSSSTSSPASSSNMNILQEIEGILNASNSTNGSDSSKEKEDFNLIDFGDDNEESIPTNVPRNNLLDPFECVDNSDLLSDVIKELDKSTSIASRQNWTKFD</sequence>
<accession>A0A9J6BZ48</accession>
<dbReference type="GO" id="GO:0006897">
    <property type="term" value="P:endocytosis"/>
    <property type="evidence" value="ECO:0007669"/>
    <property type="project" value="TreeGrafter"/>
</dbReference>
<evidence type="ECO:0000256" key="3">
    <source>
        <dbReference type="SAM" id="MobiDB-lite"/>
    </source>
</evidence>
<keyword evidence="2" id="KW-0968">Cytoplasmic vesicle</keyword>
<dbReference type="InterPro" id="IPR040032">
    <property type="entry name" value="DENND1A/B/C"/>
</dbReference>
<comment type="subcellular location">
    <subcellularLocation>
        <location evidence="1">Cytoplasmic vesicle</location>
        <location evidence="1">Clathrin-coated vesicle</location>
    </subcellularLocation>
</comment>
<dbReference type="OrthoDB" id="206724at2759"/>
<comment type="caution">
    <text evidence="5">The sequence shown here is derived from an EMBL/GenBank/DDBJ whole genome shotgun (WGS) entry which is preliminary data.</text>
</comment>
<dbReference type="InterPro" id="IPR037516">
    <property type="entry name" value="Tripartite_DENN"/>
</dbReference>
<keyword evidence="6" id="KW-1185">Reference proteome</keyword>
<dbReference type="SMART" id="SM00801">
    <property type="entry name" value="dDENN"/>
    <property type="match status" value="1"/>
</dbReference>
<dbReference type="InterPro" id="IPR001194">
    <property type="entry name" value="cDENN_dom"/>
</dbReference>
<dbReference type="PANTHER" id="PTHR13196">
    <property type="entry name" value="DENN DOMAIN-CONTAINING"/>
    <property type="match status" value="1"/>
</dbReference>
<organism evidence="5 6">
    <name type="scientific">Polypedilum vanderplanki</name>
    <name type="common">Sleeping chironomid midge</name>
    <dbReference type="NCBI Taxonomy" id="319348"/>
    <lineage>
        <taxon>Eukaryota</taxon>
        <taxon>Metazoa</taxon>
        <taxon>Ecdysozoa</taxon>
        <taxon>Arthropoda</taxon>
        <taxon>Hexapoda</taxon>
        <taxon>Insecta</taxon>
        <taxon>Pterygota</taxon>
        <taxon>Neoptera</taxon>
        <taxon>Endopterygota</taxon>
        <taxon>Diptera</taxon>
        <taxon>Nematocera</taxon>
        <taxon>Chironomoidea</taxon>
        <taxon>Chironomidae</taxon>
        <taxon>Chironominae</taxon>
        <taxon>Polypedilum</taxon>
        <taxon>Polypedilum</taxon>
    </lineage>
</organism>
<gene>
    <name evidence="5" type="ORF">PVAND_005172</name>
</gene>
<dbReference type="GO" id="GO:0032456">
    <property type="term" value="P:endocytic recycling"/>
    <property type="evidence" value="ECO:0007669"/>
    <property type="project" value="TreeGrafter"/>
</dbReference>
<dbReference type="PROSITE" id="PS50211">
    <property type="entry name" value="DENN"/>
    <property type="match status" value="1"/>
</dbReference>
<dbReference type="Pfam" id="PF03456">
    <property type="entry name" value="uDENN"/>
    <property type="match status" value="1"/>
</dbReference>
<dbReference type="AlphaFoldDB" id="A0A9J6BZ48"/>
<dbReference type="GO" id="GO:1901981">
    <property type="term" value="F:phosphatidylinositol phosphate binding"/>
    <property type="evidence" value="ECO:0007669"/>
    <property type="project" value="TreeGrafter"/>
</dbReference>
<dbReference type="InterPro" id="IPR005112">
    <property type="entry name" value="dDENN_dom"/>
</dbReference>
<dbReference type="Gene3D" id="3.30.450.200">
    <property type="match status" value="1"/>
</dbReference>
<name>A0A9J6BZ48_POLVA</name>
<evidence type="ECO:0000313" key="5">
    <source>
        <dbReference type="EMBL" id="KAG5675257.1"/>
    </source>
</evidence>
<proteinExistence type="predicted"/>
<dbReference type="Proteomes" id="UP001107558">
    <property type="component" value="Chromosome 2"/>
</dbReference>
<dbReference type="InterPro" id="IPR005113">
    <property type="entry name" value="uDENN_dom"/>
</dbReference>
<evidence type="ECO:0000256" key="1">
    <source>
        <dbReference type="ARBA" id="ARBA00004132"/>
    </source>
</evidence>
<dbReference type="InterPro" id="IPR043153">
    <property type="entry name" value="DENN_C"/>
</dbReference>
<reference evidence="5" key="1">
    <citation type="submission" date="2021-03" db="EMBL/GenBank/DDBJ databases">
        <title>Chromosome level genome of the anhydrobiotic midge Polypedilum vanderplanki.</title>
        <authorList>
            <person name="Yoshida Y."/>
            <person name="Kikawada T."/>
            <person name="Gusev O."/>
        </authorList>
    </citation>
    <scope>NUCLEOTIDE SEQUENCE</scope>
    <source>
        <strain evidence="5">NIAS01</strain>
        <tissue evidence="5">Whole body or cell culture</tissue>
    </source>
</reference>
<evidence type="ECO:0000313" key="6">
    <source>
        <dbReference type="Proteomes" id="UP001107558"/>
    </source>
</evidence>
<feature type="domain" description="UDENN" evidence="4">
    <location>
        <begin position="9"/>
        <end position="389"/>
    </location>
</feature>
<feature type="region of interest" description="Disordered" evidence="3">
    <location>
        <begin position="473"/>
        <end position="492"/>
    </location>
</feature>
<dbReference type="SMART" id="SM00799">
    <property type="entry name" value="DENN"/>
    <property type="match status" value="1"/>
</dbReference>